<organism evidence="3 4">
    <name type="scientific">Ramlibacter pallidus</name>
    <dbReference type="NCBI Taxonomy" id="2780087"/>
    <lineage>
        <taxon>Bacteria</taxon>
        <taxon>Pseudomonadati</taxon>
        <taxon>Pseudomonadota</taxon>
        <taxon>Betaproteobacteria</taxon>
        <taxon>Burkholderiales</taxon>
        <taxon>Comamonadaceae</taxon>
        <taxon>Ramlibacter</taxon>
    </lineage>
</organism>
<evidence type="ECO:0000313" key="3">
    <source>
        <dbReference type="EMBL" id="MBE7366486.1"/>
    </source>
</evidence>
<feature type="chain" id="PRO_5045676073" evidence="2">
    <location>
        <begin position="21"/>
        <end position="106"/>
    </location>
</feature>
<dbReference type="PANTHER" id="PTHR39600">
    <property type="entry name" value="PEPTIDASE INHIBITOR I78 FAMILY PROTEIN"/>
    <property type="match status" value="1"/>
</dbReference>
<sequence length="106" mass="10546">MPNLKIPCGALLAVALAACAQPPAAPSPSPAPSPAPAPGGTCQADAARFAVGQAYTEALAQEARARASATRVRAIRPGQAVTLEFDGGRLNLQLDAAGRVTAARCG</sequence>
<protein>
    <submittedName>
        <fullName evidence="3">Peptidase inhibitor I78</fullName>
    </submittedName>
</protein>
<accession>A0ABR9RZ06</accession>
<dbReference type="PANTHER" id="PTHR39600:SF1">
    <property type="entry name" value="PEPTIDASE INHIBITOR I78 FAMILY PROTEIN"/>
    <property type="match status" value="1"/>
</dbReference>
<reference evidence="3 4" key="1">
    <citation type="submission" date="2020-10" db="EMBL/GenBank/DDBJ databases">
        <title>Ramlibacter sp. HM2 16S ribosomal RNA gene Genome sequencing and assembly.</title>
        <authorList>
            <person name="Kang M."/>
        </authorList>
    </citation>
    <scope>NUCLEOTIDE SEQUENCE [LARGE SCALE GENOMIC DNA]</scope>
    <source>
        <strain evidence="3 4">HM2</strain>
    </source>
</reference>
<keyword evidence="2" id="KW-0732">Signal</keyword>
<gene>
    <name evidence="3" type="ORF">IM787_02785</name>
</gene>
<dbReference type="RefSeq" id="WP_193675100.1">
    <property type="nucleotide sequence ID" value="NZ_JADDIV010000001.1"/>
</dbReference>
<dbReference type="Gene3D" id="3.30.10.10">
    <property type="entry name" value="Trypsin Inhibitor V, subunit A"/>
    <property type="match status" value="1"/>
</dbReference>
<feature type="region of interest" description="Disordered" evidence="1">
    <location>
        <begin position="21"/>
        <end position="41"/>
    </location>
</feature>
<dbReference type="Proteomes" id="UP000806285">
    <property type="component" value="Unassembled WGS sequence"/>
</dbReference>
<dbReference type="Pfam" id="PF11720">
    <property type="entry name" value="Inhibitor_I78"/>
    <property type="match status" value="1"/>
</dbReference>
<dbReference type="PROSITE" id="PS51257">
    <property type="entry name" value="PROKAR_LIPOPROTEIN"/>
    <property type="match status" value="1"/>
</dbReference>
<comment type="caution">
    <text evidence="3">The sequence shown here is derived from an EMBL/GenBank/DDBJ whole genome shotgun (WGS) entry which is preliminary data.</text>
</comment>
<feature type="compositionally biased region" description="Pro residues" evidence="1">
    <location>
        <begin position="23"/>
        <end position="37"/>
    </location>
</feature>
<dbReference type="InterPro" id="IPR021719">
    <property type="entry name" value="Prot_inh_I78"/>
</dbReference>
<feature type="signal peptide" evidence="2">
    <location>
        <begin position="1"/>
        <end position="20"/>
    </location>
</feature>
<dbReference type="EMBL" id="JADDIV010000001">
    <property type="protein sequence ID" value="MBE7366486.1"/>
    <property type="molecule type" value="Genomic_DNA"/>
</dbReference>
<keyword evidence="4" id="KW-1185">Reference proteome</keyword>
<evidence type="ECO:0000313" key="4">
    <source>
        <dbReference type="Proteomes" id="UP000806285"/>
    </source>
</evidence>
<name>A0ABR9RZ06_9BURK</name>
<proteinExistence type="predicted"/>
<evidence type="ECO:0000256" key="2">
    <source>
        <dbReference type="SAM" id="SignalP"/>
    </source>
</evidence>
<evidence type="ECO:0000256" key="1">
    <source>
        <dbReference type="SAM" id="MobiDB-lite"/>
    </source>
</evidence>